<reference evidence="1 2" key="1">
    <citation type="journal article" date="2024" name="G3 (Bethesda)">
        <title>Genome assembly of Hibiscus sabdariffa L. provides insights into metabolisms of medicinal natural products.</title>
        <authorList>
            <person name="Kim T."/>
        </authorList>
    </citation>
    <scope>NUCLEOTIDE SEQUENCE [LARGE SCALE GENOMIC DNA]</scope>
    <source>
        <strain evidence="1">TK-2024</strain>
        <tissue evidence="1">Old leaves</tissue>
    </source>
</reference>
<organism evidence="1 2">
    <name type="scientific">Hibiscus sabdariffa</name>
    <name type="common">roselle</name>
    <dbReference type="NCBI Taxonomy" id="183260"/>
    <lineage>
        <taxon>Eukaryota</taxon>
        <taxon>Viridiplantae</taxon>
        <taxon>Streptophyta</taxon>
        <taxon>Embryophyta</taxon>
        <taxon>Tracheophyta</taxon>
        <taxon>Spermatophyta</taxon>
        <taxon>Magnoliopsida</taxon>
        <taxon>eudicotyledons</taxon>
        <taxon>Gunneridae</taxon>
        <taxon>Pentapetalae</taxon>
        <taxon>rosids</taxon>
        <taxon>malvids</taxon>
        <taxon>Malvales</taxon>
        <taxon>Malvaceae</taxon>
        <taxon>Malvoideae</taxon>
        <taxon>Hibiscus</taxon>
    </lineage>
</organism>
<evidence type="ECO:0000313" key="2">
    <source>
        <dbReference type="Proteomes" id="UP001472677"/>
    </source>
</evidence>
<proteinExistence type="predicted"/>
<gene>
    <name evidence="1" type="ORF">V6N12_010009</name>
</gene>
<comment type="caution">
    <text evidence="1">The sequence shown here is derived from an EMBL/GenBank/DDBJ whole genome shotgun (WGS) entry which is preliminary data.</text>
</comment>
<dbReference type="Proteomes" id="UP001472677">
    <property type="component" value="Unassembled WGS sequence"/>
</dbReference>
<dbReference type="EMBL" id="JBBPBM010000016">
    <property type="protein sequence ID" value="KAK8557785.1"/>
    <property type="molecule type" value="Genomic_DNA"/>
</dbReference>
<evidence type="ECO:0000313" key="1">
    <source>
        <dbReference type="EMBL" id="KAK8557785.1"/>
    </source>
</evidence>
<sequence>MEDNSSNNEDEFVFDGDDLTWNQVGRIVEAHDPNYLTRATRNDSSTFVKGKCVATSSTTSALRSTHKA</sequence>
<protein>
    <submittedName>
        <fullName evidence="1">Uncharacterized protein</fullName>
    </submittedName>
</protein>
<name>A0ABR2EEL7_9ROSI</name>
<accession>A0ABR2EEL7</accession>
<keyword evidence="2" id="KW-1185">Reference proteome</keyword>